<comment type="caution">
    <text evidence="1">The sequence shown here is derived from an EMBL/GenBank/DDBJ whole genome shotgun (WGS) entry which is preliminary data.</text>
</comment>
<sequence>MDHSSKAYRSSCLIHKDQMSLPFHTKRKRDRRMRYPGQSWVGCVLDFEAGTHHAVDEMDHDIVAISIWRIVWHDQKEKRGHMVNKHGYISNMADNYSILS</sequence>
<dbReference type="Proteomes" id="UP000322873">
    <property type="component" value="Unassembled WGS sequence"/>
</dbReference>
<dbReference type="AlphaFoldDB" id="A0A5M9JNP6"/>
<name>A0A5M9JNP6_MONFR</name>
<gene>
    <name evidence="1" type="ORF">EYC84_001228</name>
</gene>
<accession>A0A5M9JNP6</accession>
<reference evidence="1 2" key="1">
    <citation type="submission" date="2019-06" db="EMBL/GenBank/DDBJ databases">
        <title>Genome Sequence of the Brown Rot Fungal Pathogen Monilinia fructicola.</title>
        <authorList>
            <person name="De Miccolis Angelini R.M."/>
            <person name="Landi L."/>
            <person name="Abate D."/>
            <person name="Pollastro S."/>
            <person name="Romanazzi G."/>
            <person name="Faretra F."/>
        </authorList>
    </citation>
    <scope>NUCLEOTIDE SEQUENCE [LARGE SCALE GENOMIC DNA]</scope>
    <source>
        <strain evidence="1 2">Mfrc123</strain>
    </source>
</reference>
<protein>
    <submittedName>
        <fullName evidence="1">Uncharacterized protein</fullName>
    </submittedName>
</protein>
<dbReference type="EMBL" id="VICG01000008">
    <property type="protein sequence ID" value="KAA8569619.1"/>
    <property type="molecule type" value="Genomic_DNA"/>
</dbReference>
<evidence type="ECO:0000313" key="1">
    <source>
        <dbReference type="EMBL" id="KAA8569619.1"/>
    </source>
</evidence>
<proteinExistence type="predicted"/>
<organism evidence="1 2">
    <name type="scientific">Monilinia fructicola</name>
    <name type="common">Brown rot fungus</name>
    <name type="synonym">Ciboria fructicola</name>
    <dbReference type="NCBI Taxonomy" id="38448"/>
    <lineage>
        <taxon>Eukaryota</taxon>
        <taxon>Fungi</taxon>
        <taxon>Dikarya</taxon>
        <taxon>Ascomycota</taxon>
        <taxon>Pezizomycotina</taxon>
        <taxon>Leotiomycetes</taxon>
        <taxon>Helotiales</taxon>
        <taxon>Sclerotiniaceae</taxon>
        <taxon>Monilinia</taxon>
    </lineage>
</organism>
<keyword evidence="2" id="KW-1185">Reference proteome</keyword>
<evidence type="ECO:0000313" key="2">
    <source>
        <dbReference type="Proteomes" id="UP000322873"/>
    </source>
</evidence>